<name>A0A834HV50_RHOSS</name>
<dbReference type="PANTHER" id="PTHR46834">
    <property type="entry name" value="TRANSCRIPTION FACTOR BHLH91"/>
    <property type="match status" value="1"/>
</dbReference>
<keyword evidence="3" id="KW-1185">Reference proteome</keyword>
<protein>
    <submittedName>
        <fullName evidence="2">Uncharacterized protein</fullName>
    </submittedName>
</protein>
<dbReference type="Proteomes" id="UP000626092">
    <property type="component" value="Unassembled WGS sequence"/>
</dbReference>
<proteinExistence type="predicted"/>
<organism evidence="2 3">
    <name type="scientific">Rhododendron simsii</name>
    <name type="common">Sims's rhododendron</name>
    <dbReference type="NCBI Taxonomy" id="118357"/>
    <lineage>
        <taxon>Eukaryota</taxon>
        <taxon>Viridiplantae</taxon>
        <taxon>Streptophyta</taxon>
        <taxon>Embryophyta</taxon>
        <taxon>Tracheophyta</taxon>
        <taxon>Spermatophyta</taxon>
        <taxon>Magnoliopsida</taxon>
        <taxon>eudicotyledons</taxon>
        <taxon>Gunneridae</taxon>
        <taxon>Pentapetalae</taxon>
        <taxon>asterids</taxon>
        <taxon>Ericales</taxon>
        <taxon>Ericaceae</taxon>
        <taxon>Ericoideae</taxon>
        <taxon>Rhodoreae</taxon>
        <taxon>Rhododendron</taxon>
    </lineage>
</organism>
<dbReference type="GO" id="GO:0048658">
    <property type="term" value="P:anther wall tapetum development"/>
    <property type="evidence" value="ECO:0007669"/>
    <property type="project" value="InterPro"/>
</dbReference>
<sequence>MYQENAMRLPENGFLQTVPNFTPTFSSIEELSFYQNSQQEASAGMEIEELLHHMGFERNTHLTQEMILESNLFHLPNLSFSYPDQAQNSPSFLPTLGFLGDVSSNTHSALDSNSANFDPLFHLNLPPPQPLFRGLMFESPIPNGGYNMTTGSLFGGVVDEREGSGGGYGYDNGVFEFNGGDWICRGRKSNGKGSNRQLNTEKQRRGQLSDKYEVLRNLVPNPTKVSSMASGSSSSSTSTESSSSSYLPASLSFLIANFQSFITLKLETSNYFAWKTQVENALRATCLSEYIDGSVVIPTSHIVDTSGNTVPNPEFSRWNTVDRMLLSCLIATLTPPILPHVVGSDHTFQLWLKLEEKFSVLSRSHIHDLKRKLYSLHKTGTMETYLDSIKEIVQKLAASGTQIDDEELIFHTLNGLKKGYKSLKQMVRNTTEPLTFSGVSSMLMVEELHISQDQVDSSSTILVAPHQNPNPTPILQAPMTPNPSSSSSGPMPFPNTAVQTPSGSTSFQFPFPVASSQAFLPTFPQPTFNGQRFNRNNNRFRGNQFSKPFFPNYQGSSTPQMFSPGSCQICGKPNHQASTCHHRQNLGYRPFARPFGQFGNHFGNHFGQQTGIFPSQNPPGFQSQNSQAFYVGSGPINWYGGPSAVGQSEFALHTSSPYNGGSYPTTPYAPPSFSQFGDNSASSFGSAQFGASVVGDAIGYIKELLRTVNELKMLVERKRCSIERIKRHKTESDGPDHQDQSSYNGLRSSWLQRKFKDSEIDVRIVDDEVTIKFAHLQKKINCLLPVSKALDELQLDIQHVGGGLVVDNYCFLFNSKICEGSSVYASAIANKIMEVVDKQYLAIPTN</sequence>
<dbReference type="OrthoDB" id="1749636at2759"/>
<gene>
    <name evidence="2" type="ORF">RHSIM_Rhsim01G0134800</name>
</gene>
<comment type="caution">
    <text evidence="2">The sequence shown here is derived from an EMBL/GenBank/DDBJ whole genome shotgun (WGS) entry which is preliminary data.</text>
</comment>
<evidence type="ECO:0000256" key="1">
    <source>
        <dbReference type="SAM" id="MobiDB-lite"/>
    </source>
</evidence>
<evidence type="ECO:0000313" key="2">
    <source>
        <dbReference type="EMBL" id="KAF7154571.1"/>
    </source>
</evidence>
<feature type="compositionally biased region" description="Low complexity" evidence="1">
    <location>
        <begin position="226"/>
        <end position="241"/>
    </location>
</feature>
<feature type="region of interest" description="Disordered" evidence="1">
    <location>
        <begin position="479"/>
        <end position="501"/>
    </location>
</feature>
<dbReference type="InterPro" id="IPR045895">
    <property type="entry name" value="bHLH91-like"/>
</dbReference>
<feature type="region of interest" description="Disordered" evidence="1">
    <location>
        <begin position="222"/>
        <end position="241"/>
    </location>
</feature>
<reference evidence="2" key="1">
    <citation type="submission" date="2019-11" db="EMBL/GenBank/DDBJ databases">
        <authorList>
            <person name="Liu Y."/>
            <person name="Hou J."/>
            <person name="Li T.-Q."/>
            <person name="Guan C.-H."/>
            <person name="Wu X."/>
            <person name="Wu H.-Z."/>
            <person name="Ling F."/>
            <person name="Zhang R."/>
            <person name="Shi X.-G."/>
            <person name="Ren J.-P."/>
            <person name="Chen E.-F."/>
            <person name="Sun J.-M."/>
        </authorList>
    </citation>
    <scope>NUCLEOTIDE SEQUENCE</scope>
    <source>
        <strain evidence="2">Adult_tree_wgs_1</strain>
        <tissue evidence="2">Leaves</tissue>
    </source>
</reference>
<dbReference type="PANTHER" id="PTHR46834:SF1">
    <property type="entry name" value="TRANSCRIPTION FACTOR BHLH10"/>
    <property type="match status" value="1"/>
</dbReference>
<accession>A0A834HV50</accession>
<dbReference type="Pfam" id="PF14223">
    <property type="entry name" value="Retrotran_gag_2"/>
    <property type="match status" value="1"/>
</dbReference>
<feature type="region of interest" description="Disordered" evidence="1">
    <location>
        <begin position="188"/>
        <end position="213"/>
    </location>
</feature>
<dbReference type="AlphaFoldDB" id="A0A834HV50"/>
<dbReference type="GO" id="GO:0006355">
    <property type="term" value="P:regulation of DNA-templated transcription"/>
    <property type="evidence" value="ECO:0007669"/>
    <property type="project" value="InterPro"/>
</dbReference>
<dbReference type="EMBL" id="WJXA01000001">
    <property type="protein sequence ID" value="KAF7154571.1"/>
    <property type="molecule type" value="Genomic_DNA"/>
</dbReference>
<feature type="compositionally biased region" description="Basic and acidic residues" evidence="1">
    <location>
        <begin position="199"/>
        <end position="213"/>
    </location>
</feature>
<evidence type="ECO:0000313" key="3">
    <source>
        <dbReference type="Proteomes" id="UP000626092"/>
    </source>
</evidence>